<dbReference type="PANTHER" id="PTHR45947:SF15">
    <property type="entry name" value="TEICHURONIC ACID BIOSYNTHESIS GLYCOSYLTRANSFERASE TUAC-RELATED"/>
    <property type="match status" value="1"/>
</dbReference>
<dbReference type="CDD" id="cd03801">
    <property type="entry name" value="GT4_PimA-like"/>
    <property type="match status" value="1"/>
</dbReference>
<dbReference type="Pfam" id="PF13692">
    <property type="entry name" value="Glyco_trans_1_4"/>
    <property type="match status" value="1"/>
</dbReference>
<dbReference type="InterPro" id="IPR028098">
    <property type="entry name" value="Glyco_trans_4-like_N"/>
</dbReference>
<dbReference type="Proteomes" id="UP000053091">
    <property type="component" value="Unassembled WGS sequence"/>
</dbReference>
<dbReference type="PANTHER" id="PTHR45947">
    <property type="entry name" value="SULFOQUINOVOSYL TRANSFERASE SQD2"/>
    <property type="match status" value="1"/>
</dbReference>
<dbReference type="OrthoDB" id="1096251at2"/>
<dbReference type="InterPro" id="IPR050194">
    <property type="entry name" value="Glycosyltransferase_grp1"/>
</dbReference>
<dbReference type="GO" id="GO:0016757">
    <property type="term" value="F:glycosyltransferase activity"/>
    <property type="evidence" value="ECO:0007669"/>
    <property type="project" value="TreeGrafter"/>
</dbReference>
<keyword evidence="2" id="KW-0808">Transferase</keyword>
<dbReference type="STRING" id="1678841.TBC1_11491"/>
<organism evidence="2">
    <name type="scientific">Lentimicrobium saccharophilum</name>
    <dbReference type="NCBI Taxonomy" id="1678841"/>
    <lineage>
        <taxon>Bacteria</taxon>
        <taxon>Pseudomonadati</taxon>
        <taxon>Bacteroidota</taxon>
        <taxon>Bacteroidia</taxon>
        <taxon>Bacteroidales</taxon>
        <taxon>Lentimicrobiaceae</taxon>
        <taxon>Lentimicrobium</taxon>
    </lineage>
</organism>
<proteinExistence type="predicted"/>
<dbReference type="Gene3D" id="3.40.50.2000">
    <property type="entry name" value="Glycogen Phosphorylase B"/>
    <property type="match status" value="3"/>
</dbReference>
<keyword evidence="3" id="KW-1185">Reference proteome</keyword>
<dbReference type="SUPFAM" id="SSF53756">
    <property type="entry name" value="UDP-Glycosyltransferase/glycogen phosphorylase"/>
    <property type="match status" value="1"/>
</dbReference>
<name>A0A0S7BPD4_9BACT</name>
<sequence length="325" mass="36427">MRVLFVSSGNSRDFSIAPFIKAQGDSLERLGIDVLYFPLIGKGLLGYVRSAYKLNKFVRKNAVDIVHAHYTLSGWTSVLAHPKKPIILSLMGSDAYGEYIGHNKVRKSSYYLVILTWLIQPFVKAIICKSKNIEKYVYLKNKSKIIPNGILLEKVIVNDKGFRDELGLDPTKKYILFLGNLNDIRKNFKLVKDSCELLNIENVEIITPYPVAHDIAIKYLNSVDVLVVPSFMEGSPNVVKEAMACNCPVVATDVGDIKWLFGNEPGYFISDFSAADTASKITNALDFADKYRKTNGRARLIKLGLDSETIAHRIIQVYQEVRGNG</sequence>
<dbReference type="Pfam" id="PF13439">
    <property type="entry name" value="Glyco_transf_4"/>
    <property type="match status" value="1"/>
</dbReference>
<evidence type="ECO:0000259" key="1">
    <source>
        <dbReference type="Pfam" id="PF13439"/>
    </source>
</evidence>
<evidence type="ECO:0000313" key="2">
    <source>
        <dbReference type="EMBL" id="GAP42362.1"/>
    </source>
</evidence>
<evidence type="ECO:0000313" key="3">
    <source>
        <dbReference type="Proteomes" id="UP000053091"/>
    </source>
</evidence>
<protein>
    <submittedName>
        <fullName evidence="2">Glycosyltransferase</fullName>
    </submittedName>
</protein>
<gene>
    <name evidence="2" type="ORF">TBC1_11491</name>
</gene>
<reference evidence="2" key="1">
    <citation type="journal article" date="2015" name="Genome Announc.">
        <title>Draft Genome Sequence of Bacteroidales Strain TBC1, a Novel Isolate from a Methanogenic Wastewater Treatment System.</title>
        <authorList>
            <person name="Tourlousse D.M."/>
            <person name="Matsuura N."/>
            <person name="Sun L."/>
            <person name="Toyonaga M."/>
            <person name="Kuroda K."/>
            <person name="Ohashi A."/>
            <person name="Cruz R."/>
            <person name="Yamaguchi T."/>
            <person name="Sekiguchi Y."/>
        </authorList>
    </citation>
    <scope>NUCLEOTIDE SEQUENCE [LARGE SCALE GENOMIC DNA]</scope>
    <source>
        <strain evidence="2">TBC1</strain>
    </source>
</reference>
<feature type="domain" description="Glycosyltransferase subfamily 4-like N-terminal" evidence="1">
    <location>
        <begin position="30"/>
        <end position="152"/>
    </location>
</feature>
<dbReference type="EMBL" id="DF968182">
    <property type="protein sequence ID" value="GAP42362.1"/>
    <property type="molecule type" value="Genomic_DNA"/>
</dbReference>
<dbReference type="AlphaFoldDB" id="A0A0S7BPD4"/>
<accession>A0A0S7BPD4</accession>
<dbReference type="RefSeq" id="WP_062037980.1">
    <property type="nucleotide sequence ID" value="NZ_DF968182.1"/>
</dbReference>